<dbReference type="eggNOG" id="ENOG50340BQ">
    <property type="taxonomic scope" value="Bacteria"/>
</dbReference>
<organism evidence="1 2">
    <name type="scientific">Chthoniobacter flavus Ellin428</name>
    <dbReference type="NCBI Taxonomy" id="497964"/>
    <lineage>
        <taxon>Bacteria</taxon>
        <taxon>Pseudomonadati</taxon>
        <taxon>Verrucomicrobiota</taxon>
        <taxon>Spartobacteria</taxon>
        <taxon>Chthoniobacterales</taxon>
        <taxon>Chthoniobacteraceae</taxon>
        <taxon>Chthoniobacter</taxon>
    </lineage>
</organism>
<dbReference type="RefSeq" id="WP_006980176.1">
    <property type="nucleotide sequence ID" value="NZ_ABVL01000007.1"/>
</dbReference>
<dbReference type="AlphaFoldDB" id="B4D1R3"/>
<accession>B4D1R3</accession>
<dbReference type="EMBL" id="ABVL01000007">
    <property type="protein sequence ID" value="EDY19675.1"/>
    <property type="molecule type" value="Genomic_DNA"/>
</dbReference>
<dbReference type="Proteomes" id="UP000005824">
    <property type="component" value="Unassembled WGS sequence"/>
</dbReference>
<reference evidence="1 2" key="1">
    <citation type="journal article" date="2011" name="J. Bacteriol.">
        <title>Genome sequence of Chthoniobacter flavus Ellin428, an aerobic heterotrophic soil bacterium.</title>
        <authorList>
            <person name="Kant R."/>
            <person name="van Passel M.W."/>
            <person name="Palva A."/>
            <person name="Lucas S."/>
            <person name="Lapidus A."/>
            <person name="Glavina Del Rio T."/>
            <person name="Dalin E."/>
            <person name="Tice H."/>
            <person name="Bruce D."/>
            <person name="Goodwin L."/>
            <person name="Pitluck S."/>
            <person name="Larimer F.W."/>
            <person name="Land M.L."/>
            <person name="Hauser L."/>
            <person name="Sangwan P."/>
            <person name="de Vos W.M."/>
            <person name="Janssen P.H."/>
            <person name="Smidt H."/>
        </authorList>
    </citation>
    <scope>NUCLEOTIDE SEQUENCE [LARGE SCALE GENOMIC DNA]</scope>
    <source>
        <strain evidence="1 2">Ellin428</strain>
    </source>
</reference>
<name>B4D1R3_9BACT</name>
<comment type="caution">
    <text evidence="1">The sequence shown here is derived from an EMBL/GenBank/DDBJ whole genome shotgun (WGS) entry which is preliminary data.</text>
</comment>
<sequence>MNAVVSNATSLAIQQGYRVIALEPDASSALRLGLIVKDLPDPVGGLLISLGETSDASVYLGCVTDAAGHVREWLEVWVQNLENLEKRFPSHVPLFCNEVLDQQWTKRAERWQATAPDNFIAAGWETLHPLPLFLGLTLESTSHPVDAETGERWRLATDDATLTAAGLPPYRTTLFRYLTSGGENPRFIPITQGAPENERTVNLKTALGNIIPINPGGGLMMVRSLALLELADWFSILSGGTWRGIEHGKKPFKPEGVYRTLQNQEAMRQGAGHFLLASQGRAGRMLETFHLKLQTICAALALVRDWVAREQLPFLNLRSESFRVRLGETDTQLPFLWNSSTTLAFTGEAIALPVETTDVRFFASPDVGGTSIYRPVASAAVRGTGTLRVREVVMGQNETCVLEGTLTTQERVTIAANDLLCLHVALPSGRVNLYGRWDASEALSSNELRFRTFPGVLSPTVLTSLRETGVAIPHVMFETLPVLSTPCDLHALGVIAAEALLASGGGLTLPKALDEIFSLAAKVMEKSADVSQLPATIRSILQEDPRWQANLGPHRLLQDALSPEDAEILFPADLWWTTIAIIMRCFPGLLPGSYCHDLGDAPALALEKVFDKPIAHFENLLLRSRSLILIDWNMNREIRSVVDQLLRHA</sequence>
<dbReference type="InParanoid" id="B4D1R3"/>
<protein>
    <submittedName>
        <fullName evidence="1">Uncharacterized protein</fullName>
    </submittedName>
</protein>
<gene>
    <name evidence="1" type="ORF">CfE428DRAFT_2851</name>
</gene>
<keyword evidence="2" id="KW-1185">Reference proteome</keyword>
<evidence type="ECO:0000313" key="1">
    <source>
        <dbReference type="EMBL" id="EDY19675.1"/>
    </source>
</evidence>
<evidence type="ECO:0000313" key="2">
    <source>
        <dbReference type="Proteomes" id="UP000005824"/>
    </source>
</evidence>
<proteinExistence type="predicted"/>
<dbReference type="STRING" id="497964.CfE428DRAFT_2851"/>